<feature type="domain" description="PH" evidence="2">
    <location>
        <begin position="50"/>
        <end position="209"/>
    </location>
</feature>
<dbReference type="Gene3D" id="2.30.29.30">
    <property type="entry name" value="Pleckstrin-homology domain (PH domain)/Phosphotyrosine-binding domain (PTB)"/>
    <property type="match status" value="1"/>
</dbReference>
<dbReference type="InterPro" id="IPR001849">
    <property type="entry name" value="PH_domain"/>
</dbReference>
<organism evidence="3 4">
    <name type="scientific">Frankliniella fusca</name>
    <dbReference type="NCBI Taxonomy" id="407009"/>
    <lineage>
        <taxon>Eukaryota</taxon>
        <taxon>Metazoa</taxon>
        <taxon>Ecdysozoa</taxon>
        <taxon>Arthropoda</taxon>
        <taxon>Hexapoda</taxon>
        <taxon>Insecta</taxon>
        <taxon>Pterygota</taxon>
        <taxon>Neoptera</taxon>
        <taxon>Paraneoptera</taxon>
        <taxon>Thysanoptera</taxon>
        <taxon>Terebrantia</taxon>
        <taxon>Thripoidea</taxon>
        <taxon>Thripidae</taxon>
        <taxon>Frankliniella</taxon>
    </lineage>
</organism>
<dbReference type="InterPro" id="IPR011993">
    <property type="entry name" value="PH-like_dom_sf"/>
</dbReference>
<comment type="caution">
    <text evidence="3">The sequence shown here is derived from an EMBL/GenBank/DDBJ whole genome shotgun (WGS) entry which is preliminary data.</text>
</comment>
<accession>A0AAE1H5X1</accession>
<dbReference type="PROSITE" id="PS50003">
    <property type="entry name" value="PH_DOMAIN"/>
    <property type="match status" value="1"/>
</dbReference>
<keyword evidence="4" id="KW-1185">Reference proteome</keyword>
<dbReference type="Proteomes" id="UP001219518">
    <property type="component" value="Unassembled WGS sequence"/>
</dbReference>
<dbReference type="CDD" id="cd00821">
    <property type="entry name" value="PH"/>
    <property type="match status" value="1"/>
</dbReference>
<proteinExistence type="predicted"/>
<reference evidence="3" key="1">
    <citation type="submission" date="2021-07" db="EMBL/GenBank/DDBJ databases">
        <authorList>
            <person name="Catto M.A."/>
            <person name="Jacobson A."/>
            <person name="Kennedy G."/>
            <person name="Labadie P."/>
            <person name="Hunt B.G."/>
            <person name="Srinivasan R."/>
        </authorList>
    </citation>
    <scope>NUCLEOTIDE SEQUENCE</scope>
    <source>
        <strain evidence="3">PL_HMW_Pooled</strain>
        <tissue evidence="3">Head</tissue>
    </source>
</reference>
<dbReference type="Pfam" id="PF00169">
    <property type="entry name" value="PH"/>
    <property type="match status" value="1"/>
</dbReference>
<dbReference type="AlphaFoldDB" id="A0AAE1H5X1"/>
<dbReference type="SUPFAM" id="SSF50729">
    <property type="entry name" value="PH domain-like"/>
    <property type="match status" value="1"/>
</dbReference>
<dbReference type="EMBL" id="JAHWGI010000431">
    <property type="protein sequence ID" value="KAK3915392.1"/>
    <property type="molecule type" value="Genomic_DNA"/>
</dbReference>
<gene>
    <name evidence="3" type="ORF">KUF71_024668</name>
</gene>
<evidence type="ECO:0000313" key="4">
    <source>
        <dbReference type="Proteomes" id="UP001219518"/>
    </source>
</evidence>
<name>A0AAE1H5X1_9NEOP</name>
<dbReference type="SMART" id="SM00233">
    <property type="entry name" value="PH"/>
    <property type="match status" value="1"/>
</dbReference>
<reference evidence="3" key="2">
    <citation type="journal article" date="2023" name="BMC Genomics">
        <title>Pest status, molecular evolution, and epigenetic factors derived from the genome assembly of Frankliniella fusca, a thysanopteran phytovirus vector.</title>
        <authorList>
            <person name="Catto M.A."/>
            <person name="Labadie P.E."/>
            <person name="Jacobson A.L."/>
            <person name="Kennedy G.G."/>
            <person name="Srinivasan R."/>
            <person name="Hunt B.G."/>
        </authorList>
    </citation>
    <scope>NUCLEOTIDE SEQUENCE</scope>
    <source>
        <strain evidence="3">PL_HMW_Pooled</strain>
    </source>
</reference>
<evidence type="ECO:0000259" key="2">
    <source>
        <dbReference type="PROSITE" id="PS50003"/>
    </source>
</evidence>
<sequence>MTLWKRRFEEHMTTEMGVLWKVKRDDIICLLLSASGFVLTVRCLVFQALPAIKRGVLWQQRERLWSRWKERYFVLTSDYLHCFKRRAAGDGLSQMGHFIFKASTQSNTRDKKGHQGYGRGDTRKSRAKTSAVNASASITIVAYPFVLFVVAETHCSAPQIRLVDLDAVEWVNRRSYSVVALSTRDRPRVLLRAAHGLEDWFELLEVRFLILKKREFPRYLKDFRVVNPLVLVDDTFKTPGLKILPDCTLASKQRRRELYDRHPVDWKRSLQREGESLEEAAL</sequence>
<protein>
    <submittedName>
        <fullName evidence="3">Reducing polyketide synthase PKS1</fullName>
    </submittedName>
</protein>
<evidence type="ECO:0000256" key="1">
    <source>
        <dbReference type="SAM" id="MobiDB-lite"/>
    </source>
</evidence>
<evidence type="ECO:0000313" key="3">
    <source>
        <dbReference type="EMBL" id="KAK3915392.1"/>
    </source>
</evidence>
<feature type="region of interest" description="Disordered" evidence="1">
    <location>
        <begin position="105"/>
        <end position="125"/>
    </location>
</feature>